<evidence type="ECO:0000256" key="3">
    <source>
        <dbReference type="ARBA" id="ARBA00022801"/>
    </source>
</evidence>
<dbReference type="GO" id="GO:0016787">
    <property type="term" value="F:hydrolase activity"/>
    <property type="evidence" value="ECO:0007669"/>
    <property type="project" value="UniProtKB-KW"/>
</dbReference>
<feature type="compositionally biased region" description="Low complexity" evidence="5">
    <location>
        <begin position="1106"/>
        <end position="1118"/>
    </location>
</feature>
<evidence type="ECO:0000259" key="6">
    <source>
        <dbReference type="PROSITE" id="PS51700"/>
    </source>
</evidence>
<organism evidence="7 8">
    <name type="scientific">Ceratocystis pirilliformis</name>
    <dbReference type="NCBI Taxonomy" id="259994"/>
    <lineage>
        <taxon>Eukaryota</taxon>
        <taxon>Fungi</taxon>
        <taxon>Dikarya</taxon>
        <taxon>Ascomycota</taxon>
        <taxon>Pezizomycotina</taxon>
        <taxon>Sordariomycetes</taxon>
        <taxon>Hypocreomycetidae</taxon>
        <taxon>Microascales</taxon>
        <taxon>Ceratocystidaceae</taxon>
        <taxon>Ceratocystis</taxon>
    </lineage>
</organism>
<dbReference type="Pfam" id="PF03568">
    <property type="entry name" value="Separin_C"/>
    <property type="match status" value="1"/>
</dbReference>
<feature type="region of interest" description="Disordered" evidence="5">
    <location>
        <begin position="1905"/>
        <end position="1947"/>
    </location>
</feature>
<proteinExistence type="predicted"/>
<feature type="compositionally biased region" description="Polar residues" evidence="5">
    <location>
        <begin position="45"/>
        <end position="72"/>
    </location>
</feature>
<feature type="compositionally biased region" description="Basic and acidic residues" evidence="5">
    <location>
        <begin position="113"/>
        <end position="122"/>
    </location>
</feature>
<dbReference type="PANTHER" id="PTHR12792:SF0">
    <property type="entry name" value="SEPARIN"/>
    <property type="match status" value="1"/>
</dbReference>
<feature type="compositionally biased region" description="Low complexity" evidence="5">
    <location>
        <begin position="1287"/>
        <end position="1309"/>
    </location>
</feature>
<evidence type="ECO:0000313" key="8">
    <source>
        <dbReference type="Proteomes" id="UP001583280"/>
    </source>
</evidence>
<dbReference type="InterPro" id="IPR030397">
    <property type="entry name" value="SEPARIN_core_dom"/>
</dbReference>
<evidence type="ECO:0000313" key="7">
    <source>
        <dbReference type="EMBL" id="KAL1901307.1"/>
    </source>
</evidence>
<protein>
    <recommendedName>
        <fullName evidence="2">separase</fullName>
        <ecNumber evidence="2">3.4.22.49</ecNumber>
    </recommendedName>
</protein>
<feature type="region of interest" description="Disordered" evidence="5">
    <location>
        <begin position="1103"/>
        <end position="1122"/>
    </location>
</feature>
<sequence length="2146" mass="237075">MTAASSSKTEQMESVISDLSSAANCSPATLRLLNSLLRPDDSPATKPTSRVTRSDKSATATSRLKPATSTNAHVLLQSERERFATQITNATLNALKTASPPIPTPADSPDVSLSREKLKENQPPRPASAQAPLSPRRPRALNRVATTIGSVIDNKPTKSPPTAPQSGCMCVVECARVALGILLASRPAGDPGIETAAFTFVGRLLALGLDNEALVDLRAFRRRLDMILAKTTKAVMKPLAKDASAVDIMAFIGCEIPVTLKPLVAMAQLHALRLLTMSKKPKLVEAAIPTLKFQEPGSPTQTAASLIMTSPATASKYIRQLETITKMILALSPSWSSKDDAEAFDHLKHPHPTKAFELQCIGLLSAHLVIQYQEQSADYYPKIIVPLSKVFSALKRRGELEGGAYNAASSYYKMFQTELEPKMGKWPGPEDPCIMSIHLTLGSLAATAGHISESTKWIQSVHELMIPDINSIRYTSVSAQLLAVMLKHSTVSPKAVEISTAVVSGLEGTVKGEMSELEQLTLDLNTLRRRALRFLLTTHQPSNTILIGNLEVLCLQFPRFSARWLGKPPAEDAQQKDTIRFEQRRQLLVYHAESIVDGCIMILKRRLDAGTQEWLALNSTLQYCLDFLQRMGDFPSQAQDEGIMSNQYIKISGLYFLYASKTRGAKDKTKQANGLKALRRSIEAMNGRPASEKEKAKYTAKLEKLAESYKHFGHASEARSILSKLCHNLAETGILADVALLLEAKSPSVAWNKHGDIIILSRTLIALARLGNTDDSWMDGLPVLEQAALLEHRLHISSGTMKNSWAMIQESADRLAQIYQNTNCHFRHLRSLVFLYERVFAHGDNCTDISAQVLEAKQQLDSKGYGQDDKLSPYFNETWAYYKSIEMLRSPEAKLENFSEAIRGWRAAVSSAMSQSGSLEDVMSNPETLLRHLGAIREYATMKGESEILAHVLELSRDICISMASSPGNVLIYESMLGTHFLDIGDHAKAASIFSRKESQLDEDEGGPKDGHVAYYLASANYDMQRGDLEQAQINLNEAHRIFEANKSFISTTARVKFTSEASHLYSVLALNRGDSAQALEYARTSVKIIYQLWSRFEQFKTEDASSSPTPDSSNSTDELGSRAQGHGAEFWGLTSPMMRYLQRASAVYMYLGSFADTQYYAEQAYRVANSTGSLRYQAQAACWAASVLVKGDNLADAENYITVVKSYLVSVEPCVNSVSLACQLASIFRSMNYAEDEVAMLELANAHMSSIGVLGKGESTETELAGRMQELEIKEPPKSDKKMSMRTRSTTVAASTRSTRAKTVTSTSIAASSHARTRSTVSKKPTTTATTTTVTRKGRADTVPTKKPISEATQDAQIARPSSPLVSHMLKTKTSLILSQGLALINQKDYVGAYEILQEAGQVMLEATSSMERDVACAMCLIGRALEKMIRDPVFSVVQDSTLSFPAVCNANKVAADNGDVDMEPSEKPRSRAKETKETKDHVARQGRGERFATTGPSFTDDLREAQQLLVKANSVAAVCGDAGLVYRVSSLLQTTLIFLSATTADSNVVAHPSYASSTVEYARNVVWKREREASTCSFSLLTEWPPVLEDTTSQQNKAVEGYGDIARFQQDYVDILPPEWRAISLALSENKNDLCITKLQAGHTPFMLRLPLERATSREMDVDVFNFSQGHAELLEIVSQSNESCHSAKKMVDKESRAEWRRQREEIDERLESLLANIEHLWLGGFRGIFSQHRRRTDLLAKFQQSFQDTLDKHLPSRRRIRGRKAPSSITLDPRILDLFVGLGDPADHSNSEYQLYDIDEALTDLLYFVVDILQFHGERNAYDEIDFDAMIIDTIDALKSYHHAVATQKRFDIPKSSHTILVVDKDLIPFPWESLPCMENQAVSRVPSLDYLRHAILEQRSTSHTTPHTAVSSDSESEAHGSRNAKTRPAGHHVQRSSGTWMLNPGGDLTNTQARFEDAIQALPSSWSRIVTTTPTESTFENALANSDILVYMGHGSGAQYIRSKTVRKMDKLRATVLLIGCSSARLTPAGAFEHYGTPRNYLLAGCPAVVGMLWDVTDREIDRYAAALMQNWGLLPHGTFDEGFFYDSHAKSPRRQYRDRGLVEGEMSLVEAVMTARSACTFRYLTAAAVVVYGIPVYIAKE</sequence>
<dbReference type="InterPro" id="IPR005314">
    <property type="entry name" value="Peptidase_C50"/>
</dbReference>
<feature type="region of interest" description="Disordered" evidence="5">
    <location>
        <begin position="1458"/>
        <end position="1499"/>
    </location>
</feature>
<comment type="caution">
    <text evidence="7">The sequence shown here is derived from an EMBL/GenBank/DDBJ whole genome shotgun (WGS) entry which is preliminary data.</text>
</comment>
<dbReference type="EMBL" id="JAWDJO010000006">
    <property type="protein sequence ID" value="KAL1901307.1"/>
    <property type="molecule type" value="Genomic_DNA"/>
</dbReference>
<reference evidence="7 8" key="1">
    <citation type="journal article" date="2024" name="IMA Fungus">
        <title>IMA Genome - F19 : A genome assembly and annotation guide to empower mycologists, including annotated draft genome sequences of Ceratocystis pirilliformis, Diaporthe australafricana, Fusarium ophioides, Paecilomyces lecythidis, and Sporothrix stenoceras.</title>
        <authorList>
            <person name="Aylward J."/>
            <person name="Wilson A.M."/>
            <person name="Visagie C.M."/>
            <person name="Spraker J."/>
            <person name="Barnes I."/>
            <person name="Buitendag C."/>
            <person name="Ceriani C."/>
            <person name="Del Mar Angel L."/>
            <person name="du Plessis D."/>
            <person name="Fuchs T."/>
            <person name="Gasser K."/>
            <person name="Kramer D."/>
            <person name="Li W."/>
            <person name="Munsamy K."/>
            <person name="Piso A."/>
            <person name="Price J.L."/>
            <person name="Sonnekus B."/>
            <person name="Thomas C."/>
            <person name="van der Nest A."/>
            <person name="van Dijk A."/>
            <person name="van Heerden A."/>
            <person name="van Vuuren N."/>
            <person name="Yilmaz N."/>
            <person name="Duong T.A."/>
            <person name="van der Merwe N.A."/>
            <person name="Wingfield M.J."/>
            <person name="Wingfield B.D."/>
        </authorList>
    </citation>
    <scope>NUCLEOTIDE SEQUENCE [LARGE SCALE GENOMIC DNA]</scope>
    <source>
        <strain evidence="7 8">CMW 12675</strain>
    </source>
</reference>
<evidence type="ECO:0000256" key="1">
    <source>
        <dbReference type="ARBA" id="ARBA00000451"/>
    </source>
</evidence>
<feature type="compositionally biased region" description="Low complexity" evidence="5">
    <location>
        <begin position="1320"/>
        <end position="1336"/>
    </location>
</feature>
<evidence type="ECO:0000256" key="4">
    <source>
        <dbReference type="ARBA" id="ARBA00022829"/>
    </source>
</evidence>
<feature type="region of interest" description="Disordered" evidence="5">
    <location>
        <begin position="1"/>
        <end position="21"/>
    </location>
</feature>
<evidence type="ECO:0000256" key="2">
    <source>
        <dbReference type="ARBA" id="ARBA00012489"/>
    </source>
</evidence>
<feature type="region of interest" description="Disordered" evidence="5">
    <location>
        <begin position="1277"/>
        <end position="1345"/>
    </location>
</feature>
<dbReference type="PROSITE" id="PS51700">
    <property type="entry name" value="SEPARIN"/>
    <property type="match status" value="1"/>
</dbReference>
<evidence type="ECO:0000256" key="5">
    <source>
        <dbReference type="SAM" id="MobiDB-lite"/>
    </source>
</evidence>
<dbReference type="EC" id="3.4.22.49" evidence="2"/>
<name>A0ABR3ZMB7_9PEZI</name>
<keyword evidence="3 7" id="KW-0378">Hydrolase</keyword>
<feature type="domain" description="Peptidase C50" evidence="6">
    <location>
        <begin position="1939"/>
        <end position="2036"/>
    </location>
</feature>
<feature type="region of interest" description="Disordered" evidence="5">
    <location>
        <begin position="35"/>
        <end position="73"/>
    </location>
</feature>
<feature type="region of interest" description="Disordered" evidence="5">
    <location>
        <begin position="94"/>
        <end position="139"/>
    </location>
</feature>
<dbReference type="PANTHER" id="PTHR12792">
    <property type="entry name" value="EXTRA SPINDLE POLES 1-RELATED"/>
    <property type="match status" value="1"/>
</dbReference>
<keyword evidence="8" id="KW-1185">Reference proteome</keyword>
<dbReference type="Proteomes" id="UP001583280">
    <property type="component" value="Unassembled WGS sequence"/>
</dbReference>
<feature type="compositionally biased region" description="Basic and acidic residues" evidence="5">
    <location>
        <begin position="1466"/>
        <end position="1492"/>
    </location>
</feature>
<comment type="catalytic activity">
    <reaction evidence="1">
        <text>All bonds known to be hydrolyzed by this endopeptidase have arginine in P1 and an acidic residue in P4. P6 is often occupied by an acidic residue or by a hydroxy-amino-acid residue, the phosphorylation of which enhances cleavage.</text>
        <dbReference type="EC" id="3.4.22.49"/>
    </reaction>
</comment>
<feature type="compositionally biased region" description="Basic residues" evidence="5">
    <location>
        <begin position="1926"/>
        <end position="1938"/>
    </location>
</feature>
<accession>A0ABR3ZMB7</accession>
<gene>
    <name evidence="7" type="primary">ESP1</name>
    <name evidence="7" type="ORF">Cpir12675_000540</name>
</gene>
<keyword evidence="4" id="KW-0159">Chromosome partition</keyword>
<feature type="compositionally biased region" description="Polar residues" evidence="5">
    <location>
        <begin position="1905"/>
        <end position="1917"/>
    </location>
</feature>